<dbReference type="RefSeq" id="WP_212693570.1">
    <property type="nucleotide sequence ID" value="NZ_CP058561.1"/>
</dbReference>
<dbReference type="InterPro" id="IPR036116">
    <property type="entry name" value="FN3_sf"/>
</dbReference>
<keyword evidence="1" id="KW-1133">Transmembrane helix</keyword>
<evidence type="ECO:0000313" key="3">
    <source>
        <dbReference type="Proteomes" id="UP000677305"/>
    </source>
</evidence>
<gene>
    <name evidence="2" type="ORF">HYG85_11660</name>
</gene>
<dbReference type="Proteomes" id="UP000677305">
    <property type="component" value="Chromosome"/>
</dbReference>
<protein>
    <recommendedName>
        <fullName evidence="4">S-layer homology domain-containing protein</fullName>
    </recommendedName>
</protein>
<dbReference type="SUPFAM" id="SSF49265">
    <property type="entry name" value="Fibronectin type III"/>
    <property type="match status" value="1"/>
</dbReference>
<feature type="transmembrane region" description="Helical" evidence="1">
    <location>
        <begin position="7"/>
        <end position="25"/>
    </location>
</feature>
<organism evidence="2 3">
    <name type="scientific">Vallitalea guaymasensis</name>
    <dbReference type="NCBI Taxonomy" id="1185412"/>
    <lineage>
        <taxon>Bacteria</taxon>
        <taxon>Bacillati</taxon>
        <taxon>Bacillota</taxon>
        <taxon>Clostridia</taxon>
        <taxon>Lachnospirales</taxon>
        <taxon>Vallitaleaceae</taxon>
        <taxon>Vallitalea</taxon>
    </lineage>
</organism>
<keyword evidence="3" id="KW-1185">Reference proteome</keyword>
<keyword evidence="1" id="KW-0472">Membrane</keyword>
<evidence type="ECO:0008006" key="4">
    <source>
        <dbReference type="Google" id="ProtNLM"/>
    </source>
</evidence>
<keyword evidence="1" id="KW-0812">Transmembrane</keyword>
<dbReference type="KEGG" id="vgu:HYG85_11660"/>
<evidence type="ECO:0000256" key="1">
    <source>
        <dbReference type="SAM" id="Phobius"/>
    </source>
</evidence>
<sequence>MRKRKTLWITSMSLVVFLFVAIVNLNNTNIIKAASDLGFEWKKNDTMDELLQVVSNKAGDDEVLINWNLEDYGEYKLEYYLTDEIKTEVTFEHQVNQLIVKYNILDYSSGSETSITNTEFAKSFAMMNYSLLVPQLETITDPAGLIDGNSLKFTIVRGASSKYPGASFVINNLPVRFRWNMQTKTVSFLTKGIQKGCIVPFKLTTPDSTVETLQLLRAFDNFKIVPTHWVEDSAHNTNEDIQTIEIPNSSNIRPGSKPGLRITFDRPKVFDNTSLEYKIATIDQLKKADGNLINAVLELKDIRDNGDNTDIIVPMDLSDGNFDNPPSLATGNNDLAEFDYNALTGTYTIELVKDRSELYNGSNIALKSFLQWDNLGASRVYTAAITLEESPNYQFDQYEPVNKYAYTYLDYIVKRASMDDAYLDIAPYAGSNADDLEYTIYHSKTEKTEFGEDDIWLKHYHKQEYSDFNIYIPVPFANGSSQDYYQVGVQFAGSPLRSQTIKYVPTNDNNVPPPVPRIKEIKNLAVVPPEDLDADTPAKVQFDLTWHAPDKDLLDNMLSATGSAIYYEMLFNDVPIEESSNQYTITKVFKVYKDTEGIKVVEVDSGMEQATPSTISGYHEGYNDSENLFQVKNIVIRGKYEGSSLADKPTIWSKPIIKDITNKTTPYTKSEEADNEYDYEFPGINFIKMRSVYVIAPDGGVGESDRSIADSISLSMLRYDIPMAGSIDYTPRITSEEQPRVGLNVKFKLVDIKNYDDYMISPINKKIENINYRIYISKDKQKILNLDSLMTTDGANVKKILDLDDLDREKNNGVYKIADYSDDIELTPDEINKLRSDSILYSDIQTGSTDAGFEELKLLNLDPNTNYYVRIVTKLDISDLTTPGVIVDKRRSEPSSMLSATSPVVPSNPGDSELVPLAPENMEAKHLDDSMISGEISWEFPTEIELVEDKYGFELISIENKSLPESLGSGKMLQDIFDSELLTGAVVEGWRLYVKDDRYVLKYYDKNTRTWIDATQTFKVEDNKISIIDNNNLPNKVYYYYARTIRIESELPKAASAWVADSLTTAPIKRPVNLIVDHNPKYSYDPKREAVIRFDAPIPTDYHTTGNYGIEIFVKGDKDTDYSNTKYSSYYLEQVTGANDGYTRVFYKISGLKPGTTYSIKVRIEDRTKPQDTLPNGDKVYPRSSFSDRVSTRTEFDQKDYDKENKYIEYIKYYEDKAQELIKTSYWEIEKDDKKQVIKYRQDYNIGDLKYVKEGNYYLVDAIKGVQDYYLPAKMIETANDNGITIMVKFPDGDLGIRPYALSQDKTAEIIDKIDEINKYNSSTRDYYVRLVMNIGEYKDKVNGKSPSTNLLNFDVQVVGSNISENDLERLILQKFEQAVESKKTYLMEQLDKELESGIDDAKLLKIVTDTLKLVKETHRANINSMMKSYIQTKYSTVREFDQSIRLAFNVGMVNDTLQGYRKDGSSFTRVNSDNYGGSYNIETDKTGSYLFAPKSNMYSKLDNIYNGMVTDLVTQYSLTDIFNSGELSNLNYKVYNYQLLSATARVLGAEKGYDNEEWLKEQNVDIPVDDMYGHMRKDEAMYIFMQAYSIKNNLNLDSINVTDYNIIEDANDIQDEYRDVLIKGVNLGIIKLTDGRLLPNEEVVTETVLEMLTRINNKIDW</sequence>
<reference evidence="2 3" key="1">
    <citation type="submission" date="2020-07" db="EMBL/GenBank/DDBJ databases">
        <title>Vallitalea guaymasensis genome.</title>
        <authorList>
            <person name="Postec A."/>
        </authorList>
    </citation>
    <scope>NUCLEOTIDE SEQUENCE [LARGE SCALE GENOMIC DNA]</scope>
    <source>
        <strain evidence="2 3">Ra1766G1</strain>
    </source>
</reference>
<accession>A0A8J8SCA1</accession>
<name>A0A8J8SCA1_9FIRM</name>
<proteinExistence type="predicted"/>
<dbReference type="EMBL" id="CP058561">
    <property type="protein sequence ID" value="QUH29527.1"/>
    <property type="molecule type" value="Genomic_DNA"/>
</dbReference>
<evidence type="ECO:0000313" key="2">
    <source>
        <dbReference type="EMBL" id="QUH29527.1"/>
    </source>
</evidence>